<reference evidence="3" key="1">
    <citation type="submission" date="2016-10" db="EMBL/GenBank/DDBJ databases">
        <title>Genome sequence of Streptomyces mangrovisoli MUSC 149.</title>
        <authorList>
            <person name="Lee L.-H."/>
            <person name="Ser H.-L."/>
        </authorList>
    </citation>
    <scope>NUCLEOTIDE SEQUENCE [LARGE SCALE GENOMIC DNA]</scope>
    <source>
        <strain evidence="3">MUSC 149</strain>
    </source>
</reference>
<evidence type="ECO:0000259" key="2">
    <source>
        <dbReference type="Pfam" id="PF00582"/>
    </source>
</evidence>
<comment type="caution">
    <text evidence="3">The sequence shown here is derived from an EMBL/GenBank/DDBJ whole genome shotgun (WGS) entry which is preliminary data.</text>
</comment>
<feature type="domain" description="UspA" evidence="2">
    <location>
        <begin position="1"/>
        <end position="138"/>
    </location>
</feature>
<evidence type="ECO:0000313" key="3">
    <source>
        <dbReference type="EMBL" id="OIJ69780.1"/>
    </source>
</evidence>
<dbReference type="STRING" id="1428628.WN71_000930"/>
<sequence>MSRSVVAGLDGSPESRAAAEWAAREAALRGLPLRLVHVTEPVPSPVAQAPTLGAETLQHWAERIPREAAEGLRLRHPGVDVSVEPMTGAPAEALLSAAKDAELLVLGSRGLSGVGGFLVGSVGLAVVAHAELPVVLVRADGRAGGRDEGHAAGAAEGGGAAVVAAGDEEHAAGSAATARGPVPPVVVGLAADAPADEVIEFAFAEAARLGTGLRVVHGGSVPPYYAYGLAVDAGLYAQLSQEGTEALTEVLGPWQRKHPQVDVVVESHVGSVADHLVDASREAAVLVIGRRIRRAAFGAHIGPVAHAVLHHATVPVAVVAHD</sequence>
<dbReference type="OrthoDB" id="4867015at2"/>
<comment type="similarity">
    <text evidence="1">Belongs to the universal stress protein A family.</text>
</comment>
<evidence type="ECO:0000313" key="4">
    <source>
        <dbReference type="Proteomes" id="UP000034196"/>
    </source>
</evidence>
<name>A0A1J4P7P5_9ACTN</name>
<dbReference type="RefSeq" id="WP_046592826.1">
    <property type="nucleotide sequence ID" value="NZ_LAVA02000002.1"/>
</dbReference>
<dbReference type="InterPro" id="IPR006015">
    <property type="entry name" value="Universal_stress_UspA"/>
</dbReference>
<dbReference type="PANTHER" id="PTHR46268">
    <property type="entry name" value="STRESS RESPONSE PROTEIN NHAX"/>
    <property type="match status" value="1"/>
</dbReference>
<dbReference type="Gene3D" id="3.40.50.620">
    <property type="entry name" value="HUPs"/>
    <property type="match status" value="2"/>
</dbReference>
<dbReference type="PANTHER" id="PTHR46268:SF6">
    <property type="entry name" value="UNIVERSAL STRESS PROTEIN UP12"/>
    <property type="match status" value="1"/>
</dbReference>
<gene>
    <name evidence="3" type="ORF">WN71_000930</name>
</gene>
<evidence type="ECO:0000256" key="1">
    <source>
        <dbReference type="ARBA" id="ARBA00008791"/>
    </source>
</evidence>
<dbReference type="InterPro" id="IPR014729">
    <property type="entry name" value="Rossmann-like_a/b/a_fold"/>
</dbReference>
<dbReference type="SUPFAM" id="SSF52402">
    <property type="entry name" value="Adenine nucleotide alpha hydrolases-like"/>
    <property type="match status" value="2"/>
</dbReference>
<dbReference type="InterPro" id="IPR006016">
    <property type="entry name" value="UspA"/>
</dbReference>
<dbReference type="EMBL" id="LAVA02000002">
    <property type="protein sequence ID" value="OIJ69780.1"/>
    <property type="molecule type" value="Genomic_DNA"/>
</dbReference>
<dbReference type="PRINTS" id="PR01438">
    <property type="entry name" value="UNVRSLSTRESS"/>
</dbReference>
<accession>A0A1J4P7P5</accession>
<dbReference type="AlphaFoldDB" id="A0A1J4P7P5"/>
<protein>
    <submittedName>
        <fullName evidence="3">Stress-inducible protein</fullName>
    </submittedName>
</protein>
<proteinExistence type="inferred from homology"/>
<keyword evidence="4" id="KW-1185">Reference proteome</keyword>
<feature type="domain" description="UspA" evidence="2">
    <location>
        <begin position="185"/>
        <end position="319"/>
    </location>
</feature>
<organism evidence="3 4">
    <name type="scientific">Streptomyces mangrovisoli</name>
    <dbReference type="NCBI Taxonomy" id="1428628"/>
    <lineage>
        <taxon>Bacteria</taxon>
        <taxon>Bacillati</taxon>
        <taxon>Actinomycetota</taxon>
        <taxon>Actinomycetes</taxon>
        <taxon>Kitasatosporales</taxon>
        <taxon>Streptomycetaceae</taxon>
        <taxon>Streptomyces</taxon>
    </lineage>
</organism>
<dbReference type="Proteomes" id="UP000034196">
    <property type="component" value="Unassembled WGS sequence"/>
</dbReference>
<dbReference type="Pfam" id="PF00582">
    <property type="entry name" value="Usp"/>
    <property type="match status" value="2"/>
</dbReference>